<dbReference type="EMBL" id="CAKOGP040000213">
    <property type="protein sequence ID" value="CAJ1932159.1"/>
    <property type="molecule type" value="Genomic_DNA"/>
</dbReference>
<feature type="domain" description="Gelsolin-like" evidence="5">
    <location>
        <begin position="177"/>
        <end position="222"/>
    </location>
</feature>
<dbReference type="SMART" id="SM00262">
    <property type="entry name" value="GEL"/>
    <property type="match status" value="3"/>
</dbReference>
<dbReference type="Pfam" id="PF00626">
    <property type="entry name" value="Gelsolin"/>
    <property type="match status" value="3"/>
</dbReference>
<evidence type="ECO:0000313" key="7">
    <source>
        <dbReference type="Proteomes" id="UP001295423"/>
    </source>
</evidence>
<keyword evidence="3" id="KW-0677">Repeat</keyword>
<evidence type="ECO:0000313" key="6">
    <source>
        <dbReference type="EMBL" id="CAJ1932159.1"/>
    </source>
</evidence>
<dbReference type="InterPro" id="IPR007123">
    <property type="entry name" value="Gelsolin-like_dom"/>
</dbReference>
<evidence type="ECO:0000256" key="4">
    <source>
        <dbReference type="ARBA" id="ARBA00023203"/>
    </source>
</evidence>
<evidence type="ECO:0000256" key="2">
    <source>
        <dbReference type="ARBA" id="ARBA00022467"/>
    </source>
</evidence>
<evidence type="ECO:0000256" key="3">
    <source>
        <dbReference type="ARBA" id="ARBA00022737"/>
    </source>
</evidence>
<dbReference type="FunFam" id="3.40.20.10:FF:000043">
    <property type="entry name" value="macrophage-capping protein-like isoform X2"/>
    <property type="match status" value="1"/>
</dbReference>
<gene>
    <name evidence="6" type="ORF">CYCCA115_LOCUS2714</name>
</gene>
<dbReference type="InterPro" id="IPR029006">
    <property type="entry name" value="ADF-H/Gelsolin-like_dom_sf"/>
</dbReference>
<comment type="similarity">
    <text evidence="1">Belongs to the villin/gelsolin family.</text>
</comment>
<proteinExistence type="inferred from homology"/>
<dbReference type="InterPro" id="IPR007122">
    <property type="entry name" value="Villin/Gelsolin"/>
</dbReference>
<dbReference type="GO" id="GO:0015629">
    <property type="term" value="C:actin cytoskeleton"/>
    <property type="evidence" value="ECO:0007669"/>
    <property type="project" value="TreeGrafter"/>
</dbReference>
<name>A0AAD2CEY3_9STRA</name>
<feature type="domain" description="Gelsolin-like" evidence="5">
    <location>
        <begin position="61"/>
        <end position="135"/>
    </location>
</feature>
<keyword evidence="2" id="KW-0117">Actin capping</keyword>
<dbReference type="GO" id="GO:0051693">
    <property type="term" value="P:actin filament capping"/>
    <property type="evidence" value="ECO:0007669"/>
    <property type="project" value="UniProtKB-KW"/>
</dbReference>
<keyword evidence="7" id="KW-1185">Reference proteome</keyword>
<dbReference type="PRINTS" id="PR00597">
    <property type="entry name" value="GELSOLIN"/>
</dbReference>
<dbReference type="GO" id="GO:0051015">
    <property type="term" value="F:actin filament binding"/>
    <property type="evidence" value="ECO:0007669"/>
    <property type="project" value="InterPro"/>
</dbReference>
<organism evidence="6 7">
    <name type="scientific">Cylindrotheca closterium</name>
    <dbReference type="NCBI Taxonomy" id="2856"/>
    <lineage>
        <taxon>Eukaryota</taxon>
        <taxon>Sar</taxon>
        <taxon>Stramenopiles</taxon>
        <taxon>Ochrophyta</taxon>
        <taxon>Bacillariophyta</taxon>
        <taxon>Bacillariophyceae</taxon>
        <taxon>Bacillariophycidae</taxon>
        <taxon>Bacillariales</taxon>
        <taxon>Bacillariaceae</taxon>
        <taxon>Cylindrotheca</taxon>
    </lineage>
</organism>
<dbReference type="CDD" id="cd11290">
    <property type="entry name" value="gelsolin_S1_like"/>
    <property type="match status" value="1"/>
</dbReference>
<dbReference type="PANTHER" id="PTHR11977">
    <property type="entry name" value="VILLIN"/>
    <property type="match status" value="1"/>
</dbReference>
<dbReference type="Proteomes" id="UP001295423">
    <property type="component" value="Unassembled WGS sequence"/>
</dbReference>
<reference evidence="6" key="1">
    <citation type="submission" date="2023-08" db="EMBL/GenBank/DDBJ databases">
        <authorList>
            <person name="Audoor S."/>
            <person name="Bilcke G."/>
        </authorList>
    </citation>
    <scope>NUCLEOTIDE SEQUENCE</scope>
</reference>
<accession>A0AAD2CEY3</accession>
<feature type="domain" description="Gelsolin-like" evidence="5">
    <location>
        <begin position="297"/>
        <end position="367"/>
    </location>
</feature>
<protein>
    <recommendedName>
        <fullName evidence="5">Gelsolin-like domain-containing protein</fullName>
    </recommendedName>
</protein>
<evidence type="ECO:0000256" key="1">
    <source>
        <dbReference type="ARBA" id="ARBA00008418"/>
    </source>
</evidence>
<comment type="caution">
    <text evidence="6">The sequence shown here is derived from an EMBL/GenBank/DDBJ whole genome shotgun (WGS) entry which is preliminary data.</text>
</comment>
<dbReference type="SUPFAM" id="SSF55753">
    <property type="entry name" value="Actin depolymerizing proteins"/>
    <property type="match status" value="3"/>
</dbReference>
<dbReference type="AlphaFoldDB" id="A0AAD2CEY3"/>
<dbReference type="Gene3D" id="3.40.20.10">
    <property type="entry name" value="Severin"/>
    <property type="match status" value="3"/>
</dbReference>
<evidence type="ECO:0000259" key="5">
    <source>
        <dbReference type="Pfam" id="PF00626"/>
    </source>
</evidence>
<sequence>MCQQKLSWKDTNLSLIGSDIDHKCKEAAAQGEDAWEGMGETPELRVWRIEKFTVKPWPKEQYGEFFKGDSYIVMNTYKEDDSDALKHDIHIWIGEDSTQDEYGTAAYKMVEADDFLGGAPVQHRQIQGKESAEFRSYFDSLRYHDGGVESGFNHVEPTVEKPVLFRVKSSGKQIAMTQMPLSKSSLNEGDSFILYGGKGHVWCWNGKDSKPMEKAKSNLWAEGMCTLGSVKVIDQGDGDEDVGDFWDYLGEGEIAPAEEAVEPITEFKPLLFRVDANPDTELKQVAEGSLHQFPGKPVPVLEKDILNEDDVFLMDSGWEVYVWIGRDADTSEKIAAMGAADRYAQMEPRVADLPVTIVKSGKESPSFKASFGMTAMSLLLCRLEQQAGNSVFDWTDERARRRKASMLYW</sequence>
<keyword evidence="4" id="KW-0009">Actin-binding</keyword>
<dbReference type="GO" id="GO:0008154">
    <property type="term" value="P:actin polymerization or depolymerization"/>
    <property type="evidence" value="ECO:0007669"/>
    <property type="project" value="TreeGrafter"/>
</dbReference>
<dbReference type="PANTHER" id="PTHR11977:SF130">
    <property type="entry name" value="SEVERIN"/>
    <property type="match status" value="1"/>
</dbReference>
<dbReference type="GO" id="GO:0005737">
    <property type="term" value="C:cytoplasm"/>
    <property type="evidence" value="ECO:0007669"/>
    <property type="project" value="TreeGrafter"/>
</dbReference>